<protein>
    <recommendedName>
        <fullName evidence="9">Beta-D-xylosidase 4</fullName>
    </recommendedName>
</protein>
<dbReference type="Gene3D" id="3.40.50.1700">
    <property type="entry name" value="Glycoside hydrolase family 3 C-terminal domain"/>
    <property type="match status" value="1"/>
</dbReference>
<dbReference type="Pfam" id="PF00933">
    <property type="entry name" value="Glyco_hydro_3"/>
    <property type="match status" value="1"/>
</dbReference>
<dbReference type="Pfam" id="PF01915">
    <property type="entry name" value="Glyco_hydro_3_C"/>
    <property type="match status" value="1"/>
</dbReference>
<dbReference type="FunFam" id="3.20.20.300:FF:000004">
    <property type="entry name" value="probable beta-D-xylosidase 7"/>
    <property type="match status" value="1"/>
</dbReference>
<evidence type="ECO:0000256" key="1">
    <source>
        <dbReference type="ARBA" id="ARBA00022729"/>
    </source>
</evidence>
<name>A0A453D9W4_AEGTS</name>
<dbReference type="InterPro" id="IPR002772">
    <property type="entry name" value="Glyco_hydro_3_C"/>
</dbReference>
<evidence type="ECO:0008006" key="9">
    <source>
        <dbReference type="Google" id="ProtNLM"/>
    </source>
</evidence>
<feature type="domain" description="Glycoside hydrolase family 3 C-terminal" evidence="6">
    <location>
        <begin position="410"/>
        <end position="585"/>
    </location>
</feature>
<reference evidence="7" key="3">
    <citation type="journal article" date="2017" name="Nature">
        <title>Genome sequence of the progenitor of the wheat D genome Aegilops tauschii.</title>
        <authorList>
            <person name="Luo M.C."/>
            <person name="Gu Y.Q."/>
            <person name="Puiu D."/>
            <person name="Wang H."/>
            <person name="Twardziok S.O."/>
            <person name="Deal K.R."/>
            <person name="Huo N."/>
            <person name="Zhu T."/>
            <person name="Wang L."/>
            <person name="Wang Y."/>
            <person name="McGuire P.E."/>
            <person name="Liu S."/>
            <person name="Long H."/>
            <person name="Ramasamy R.K."/>
            <person name="Rodriguez J.C."/>
            <person name="Van S.L."/>
            <person name="Yuan L."/>
            <person name="Wang Z."/>
            <person name="Xia Z."/>
            <person name="Xiao L."/>
            <person name="Anderson O.D."/>
            <person name="Ouyang S."/>
            <person name="Liang Y."/>
            <person name="Zimin A.V."/>
            <person name="Pertea G."/>
            <person name="Qi P."/>
            <person name="Bennetzen J.L."/>
            <person name="Dai X."/>
            <person name="Dawson M.W."/>
            <person name="Muller H.G."/>
            <person name="Kugler K."/>
            <person name="Rivarola-Duarte L."/>
            <person name="Spannagl M."/>
            <person name="Mayer K.F.X."/>
            <person name="Lu F.H."/>
            <person name="Bevan M.W."/>
            <person name="Leroy P."/>
            <person name="Li P."/>
            <person name="You F.M."/>
            <person name="Sun Q."/>
            <person name="Liu Z."/>
            <person name="Lyons E."/>
            <person name="Wicker T."/>
            <person name="Salzberg S.L."/>
            <person name="Devos K.M."/>
            <person name="Dvorak J."/>
        </authorList>
    </citation>
    <scope>NUCLEOTIDE SEQUENCE [LARGE SCALE GENOMIC DNA]</scope>
    <source>
        <strain evidence="7">cv. AL8/78</strain>
    </source>
</reference>
<organism evidence="7 8">
    <name type="scientific">Aegilops tauschii subsp. strangulata</name>
    <name type="common">Goatgrass</name>
    <dbReference type="NCBI Taxonomy" id="200361"/>
    <lineage>
        <taxon>Eukaryota</taxon>
        <taxon>Viridiplantae</taxon>
        <taxon>Streptophyta</taxon>
        <taxon>Embryophyta</taxon>
        <taxon>Tracheophyta</taxon>
        <taxon>Spermatophyta</taxon>
        <taxon>Magnoliopsida</taxon>
        <taxon>Liliopsida</taxon>
        <taxon>Poales</taxon>
        <taxon>Poaceae</taxon>
        <taxon>BOP clade</taxon>
        <taxon>Pooideae</taxon>
        <taxon>Triticodae</taxon>
        <taxon>Triticeae</taxon>
        <taxon>Triticinae</taxon>
        <taxon>Aegilops</taxon>
    </lineage>
</organism>
<dbReference type="InterPro" id="IPR036962">
    <property type="entry name" value="Glyco_hydro_3_N_sf"/>
</dbReference>
<feature type="signal peptide" evidence="4">
    <location>
        <begin position="1"/>
        <end position="25"/>
    </location>
</feature>
<reference evidence="8" key="2">
    <citation type="journal article" date="2017" name="Nat. Plants">
        <title>The Aegilops tauschii genome reveals multiple impacts of transposons.</title>
        <authorList>
            <person name="Zhao G."/>
            <person name="Zou C."/>
            <person name="Li K."/>
            <person name="Wang K."/>
            <person name="Li T."/>
            <person name="Gao L."/>
            <person name="Zhang X."/>
            <person name="Wang H."/>
            <person name="Yang Z."/>
            <person name="Liu X."/>
            <person name="Jiang W."/>
            <person name="Mao L."/>
            <person name="Kong X."/>
            <person name="Jiao Y."/>
            <person name="Jia J."/>
        </authorList>
    </citation>
    <scope>NUCLEOTIDE SEQUENCE [LARGE SCALE GENOMIC DNA]</scope>
    <source>
        <strain evidence="8">cv. AL8/78</strain>
    </source>
</reference>
<evidence type="ECO:0000313" key="7">
    <source>
        <dbReference type="EnsemblPlants" id="AET2Gv21155600.4"/>
    </source>
</evidence>
<proteinExistence type="predicted"/>
<dbReference type="GO" id="GO:0009044">
    <property type="term" value="F:xylan 1,4-beta-xylosidase activity"/>
    <property type="evidence" value="ECO:0007669"/>
    <property type="project" value="InterPro"/>
</dbReference>
<dbReference type="PRINTS" id="PR00133">
    <property type="entry name" value="GLHYDRLASE3"/>
</dbReference>
<dbReference type="InterPro" id="IPR001764">
    <property type="entry name" value="Glyco_hydro_3_N"/>
</dbReference>
<dbReference type="GO" id="GO:0046556">
    <property type="term" value="F:alpha-L-arabinofuranosidase activity"/>
    <property type="evidence" value="ECO:0007669"/>
    <property type="project" value="TreeGrafter"/>
</dbReference>
<dbReference type="GO" id="GO:0045493">
    <property type="term" value="P:xylan catabolic process"/>
    <property type="evidence" value="ECO:0007669"/>
    <property type="project" value="InterPro"/>
</dbReference>
<feature type="chain" id="PRO_5019460916" description="Beta-D-xylosidase 4" evidence="4">
    <location>
        <begin position="26"/>
        <end position="585"/>
    </location>
</feature>
<sequence>MATAARPPFLAVLLLLVATVMLSWGGNVRVAEAQTPVFACDASNATLAGYGFCNRKASASARAKDLVSRLTLAEKVGFLVNKQAALGRLGIPAYEWWSEALHGVSYVGPGTRFSPLVPGATSFPQPILTAASFNASLFRAIGEVVSTEARAMHNVGLAGLTFWSPNINIFRDPRWGRGQETPGEDPLLASKYAVGYVKGLQDAGAAGVTDGALKVAACCKHYTAYDVDNWKGVERYTFDAKVSQQDLDDTFQPPFKSCVLDGNVASVMCSYNKVNGKPTCADKDLLEGVIRGDWKLNGYIVSDCDSVDVLYTQQHYTKTPEEAAAITIKSAGLDLNCGNFLAQHTVAAVQAGELSEEDVDRAITNNFIMLMRLGFFDGDPRELAFGSLGPKDVCTSSNRELARETARQGIVLLKNNGALPLSAKSIKSMAVIGPNANASFTMIGNYEGTPCKYTTPLQGLGASVNTVYQPGCTNVGCSGNSLQLSTAVAAAASADVTVLVVGADQSIERESLDRTSLLLPGQQTQLVSAVANASRGPVILVVMSGGPFDISFAKASDKISAILWVGYPGEAGGAALADIIFGSHN</sequence>
<dbReference type="Proteomes" id="UP000015105">
    <property type="component" value="Chromosome 2D"/>
</dbReference>
<dbReference type="GO" id="GO:0048046">
    <property type="term" value="C:apoplast"/>
    <property type="evidence" value="ECO:0007669"/>
    <property type="project" value="TreeGrafter"/>
</dbReference>
<evidence type="ECO:0000259" key="6">
    <source>
        <dbReference type="Pfam" id="PF01915"/>
    </source>
</evidence>
<evidence type="ECO:0000313" key="8">
    <source>
        <dbReference type="Proteomes" id="UP000015105"/>
    </source>
</evidence>
<dbReference type="SUPFAM" id="SSF51445">
    <property type="entry name" value="(Trans)glycosidases"/>
    <property type="match status" value="1"/>
</dbReference>
<accession>A0A453D9W4</accession>
<dbReference type="InterPro" id="IPR017853">
    <property type="entry name" value="GH"/>
</dbReference>
<dbReference type="InterPro" id="IPR036881">
    <property type="entry name" value="Glyco_hydro_3_C_sf"/>
</dbReference>
<keyword evidence="3" id="KW-0326">Glycosidase</keyword>
<dbReference type="SUPFAM" id="SSF52279">
    <property type="entry name" value="Beta-D-glucan exohydrolase, C-terminal domain"/>
    <property type="match status" value="1"/>
</dbReference>
<reference evidence="7" key="5">
    <citation type="journal article" date="2021" name="G3 (Bethesda)">
        <title>Aegilops tauschii genome assembly Aet v5.0 features greater sequence contiguity and improved annotation.</title>
        <authorList>
            <person name="Wang L."/>
            <person name="Zhu T."/>
            <person name="Rodriguez J.C."/>
            <person name="Deal K.R."/>
            <person name="Dubcovsky J."/>
            <person name="McGuire P.E."/>
            <person name="Lux T."/>
            <person name="Spannagl M."/>
            <person name="Mayer K.F.X."/>
            <person name="Baldrich P."/>
            <person name="Meyers B.C."/>
            <person name="Huo N."/>
            <person name="Gu Y.Q."/>
            <person name="Zhou H."/>
            <person name="Devos K.M."/>
            <person name="Bennetzen J.L."/>
            <person name="Unver T."/>
            <person name="Budak H."/>
            <person name="Gulick P.J."/>
            <person name="Galiba G."/>
            <person name="Kalapos B."/>
            <person name="Nelson D.R."/>
            <person name="Li P."/>
            <person name="You F.M."/>
            <person name="Luo M.C."/>
            <person name="Dvorak J."/>
        </authorList>
    </citation>
    <scope>NUCLEOTIDE SEQUENCE [LARGE SCALE GENOMIC DNA]</scope>
    <source>
        <strain evidence="7">cv. AL8/78</strain>
    </source>
</reference>
<keyword evidence="2" id="KW-0378">Hydrolase</keyword>
<dbReference type="GO" id="GO:0031222">
    <property type="term" value="P:arabinan catabolic process"/>
    <property type="evidence" value="ECO:0007669"/>
    <property type="project" value="TreeGrafter"/>
</dbReference>
<evidence type="ECO:0000259" key="5">
    <source>
        <dbReference type="Pfam" id="PF00933"/>
    </source>
</evidence>
<dbReference type="Gramene" id="AET2Gv21155600.4">
    <property type="protein sequence ID" value="AET2Gv21155600.4"/>
    <property type="gene ID" value="AET2Gv21155600"/>
</dbReference>
<reference evidence="7" key="4">
    <citation type="submission" date="2019-03" db="UniProtKB">
        <authorList>
            <consortium name="EnsemblPlants"/>
        </authorList>
    </citation>
    <scope>IDENTIFICATION</scope>
</reference>
<feature type="domain" description="Glycoside hydrolase family 3 N-terminal" evidence="5">
    <location>
        <begin position="119"/>
        <end position="363"/>
    </location>
</feature>
<keyword evidence="1 4" id="KW-0732">Signal</keyword>
<reference evidence="8" key="1">
    <citation type="journal article" date="2014" name="Science">
        <title>Ancient hybridizations among the ancestral genomes of bread wheat.</title>
        <authorList>
            <consortium name="International Wheat Genome Sequencing Consortium,"/>
            <person name="Marcussen T."/>
            <person name="Sandve S.R."/>
            <person name="Heier L."/>
            <person name="Spannagl M."/>
            <person name="Pfeifer M."/>
            <person name="Jakobsen K.S."/>
            <person name="Wulff B.B."/>
            <person name="Steuernagel B."/>
            <person name="Mayer K.F."/>
            <person name="Olsen O.A."/>
        </authorList>
    </citation>
    <scope>NUCLEOTIDE SEQUENCE [LARGE SCALE GENOMIC DNA]</scope>
    <source>
        <strain evidence="8">cv. AL8/78</strain>
    </source>
</reference>
<dbReference type="EnsemblPlants" id="AET2Gv21155600.4">
    <property type="protein sequence ID" value="AET2Gv21155600.4"/>
    <property type="gene ID" value="AET2Gv21155600"/>
</dbReference>
<dbReference type="PANTHER" id="PTHR42721:SF14">
    <property type="entry name" value="BETA-D-XYLOSIDASE 4-RELATED"/>
    <property type="match status" value="1"/>
</dbReference>
<dbReference type="InterPro" id="IPR044993">
    <property type="entry name" value="BXL"/>
</dbReference>
<evidence type="ECO:0000256" key="4">
    <source>
        <dbReference type="SAM" id="SignalP"/>
    </source>
</evidence>
<dbReference type="PANTHER" id="PTHR42721">
    <property type="entry name" value="SUGAR HYDROLASE-RELATED"/>
    <property type="match status" value="1"/>
</dbReference>
<dbReference type="Gene3D" id="3.20.20.300">
    <property type="entry name" value="Glycoside hydrolase, family 3, N-terminal domain"/>
    <property type="match status" value="1"/>
</dbReference>
<keyword evidence="8" id="KW-1185">Reference proteome</keyword>
<evidence type="ECO:0000256" key="3">
    <source>
        <dbReference type="ARBA" id="ARBA00023295"/>
    </source>
</evidence>
<evidence type="ECO:0000256" key="2">
    <source>
        <dbReference type="ARBA" id="ARBA00022801"/>
    </source>
</evidence>
<dbReference type="AlphaFoldDB" id="A0A453D9W4"/>